<keyword evidence="10" id="KW-0812">Transmembrane</keyword>
<dbReference type="PROSITE" id="PS50011">
    <property type="entry name" value="PROTEIN_KINASE_DOM"/>
    <property type="match status" value="1"/>
</dbReference>
<feature type="binding site" evidence="8">
    <location>
        <position position="38"/>
    </location>
    <ligand>
        <name>ATP</name>
        <dbReference type="ChEBI" id="CHEBI:30616"/>
    </ligand>
</feature>
<name>A0ABN6UAF1_9NOCA</name>
<feature type="transmembrane region" description="Helical" evidence="10">
    <location>
        <begin position="490"/>
        <end position="513"/>
    </location>
</feature>
<dbReference type="PROSITE" id="PS00108">
    <property type="entry name" value="PROTEIN_KINASE_ST"/>
    <property type="match status" value="1"/>
</dbReference>
<evidence type="ECO:0000256" key="6">
    <source>
        <dbReference type="ARBA" id="ARBA00022777"/>
    </source>
</evidence>
<keyword evidence="2" id="KW-0723">Serine/threonine-protein kinase</keyword>
<keyword evidence="7 8" id="KW-0067">ATP-binding</keyword>
<dbReference type="PANTHER" id="PTHR43289:SF6">
    <property type="entry name" value="SERINE_THREONINE-PROTEIN KINASE NEKL-3"/>
    <property type="match status" value="1"/>
</dbReference>
<evidence type="ECO:0000256" key="8">
    <source>
        <dbReference type="PROSITE-ProRule" id="PRU10141"/>
    </source>
</evidence>
<feature type="domain" description="Protein kinase" evidence="11">
    <location>
        <begin position="9"/>
        <end position="268"/>
    </location>
</feature>
<dbReference type="PANTHER" id="PTHR43289">
    <property type="entry name" value="MITOGEN-ACTIVATED PROTEIN KINASE KINASE KINASE 20-RELATED"/>
    <property type="match status" value="1"/>
</dbReference>
<dbReference type="CDD" id="cd14014">
    <property type="entry name" value="STKc_PknB_like"/>
    <property type="match status" value="1"/>
</dbReference>
<keyword evidence="5 8" id="KW-0547">Nucleotide-binding</keyword>
<dbReference type="Pfam" id="PF11611">
    <property type="entry name" value="DUF4352"/>
    <property type="match status" value="1"/>
</dbReference>
<dbReference type="InterPro" id="IPR011009">
    <property type="entry name" value="Kinase-like_dom_sf"/>
</dbReference>
<feature type="compositionally biased region" description="Low complexity" evidence="9">
    <location>
        <begin position="539"/>
        <end position="555"/>
    </location>
</feature>
<feature type="region of interest" description="Disordered" evidence="9">
    <location>
        <begin position="270"/>
        <end position="393"/>
    </location>
</feature>
<feature type="compositionally biased region" description="Low complexity" evidence="9">
    <location>
        <begin position="520"/>
        <end position="529"/>
    </location>
</feature>
<dbReference type="SMART" id="SM00220">
    <property type="entry name" value="S_TKc"/>
    <property type="match status" value="1"/>
</dbReference>
<organism evidence="12 13">
    <name type="scientific">Nocardia sputorum</name>
    <dbReference type="NCBI Taxonomy" id="2984338"/>
    <lineage>
        <taxon>Bacteria</taxon>
        <taxon>Bacillati</taxon>
        <taxon>Actinomycetota</taxon>
        <taxon>Actinomycetes</taxon>
        <taxon>Mycobacteriales</taxon>
        <taxon>Nocardiaceae</taxon>
        <taxon>Nocardia</taxon>
    </lineage>
</organism>
<evidence type="ECO:0000259" key="11">
    <source>
        <dbReference type="PROSITE" id="PS50011"/>
    </source>
</evidence>
<dbReference type="Proteomes" id="UP001317870">
    <property type="component" value="Chromosome"/>
</dbReference>
<dbReference type="InterPro" id="IPR017441">
    <property type="entry name" value="Protein_kinase_ATP_BS"/>
</dbReference>
<dbReference type="Gene3D" id="3.30.200.20">
    <property type="entry name" value="Phosphorylase Kinase, domain 1"/>
    <property type="match status" value="1"/>
</dbReference>
<keyword evidence="3" id="KW-0808">Transferase</keyword>
<keyword evidence="6" id="KW-0418">Kinase</keyword>
<dbReference type="Gene3D" id="1.10.510.10">
    <property type="entry name" value="Transferase(Phosphotransferase) domain 1"/>
    <property type="match status" value="1"/>
</dbReference>
<evidence type="ECO:0000256" key="9">
    <source>
        <dbReference type="SAM" id="MobiDB-lite"/>
    </source>
</evidence>
<evidence type="ECO:0000256" key="7">
    <source>
        <dbReference type="ARBA" id="ARBA00022840"/>
    </source>
</evidence>
<keyword evidence="10" id="KW-1133">Transmembrane helix</keyword>
<feature type="region of interest" description="Disordered" evidence="9">
    <location>
        <begin position="518"/>
        <end position="555"/>
    </location>
</feature>
<evidence type="ECO:0000313" key="13">
    <source>
        <dbReference type="Proteomes" id="UP001317870"/>
    </source>
</evidence>
<dbReference type="InterPro" id="IPR029051">
    <property type="entry name" value="DUF4352"/>
</dbReference>
<dbReference type="EC" id="2.7.11.1" evidence="1"/>
<evidence type="ECO:0000256" key="4">
    <source>
        <dbReference type="ARBA" id="ARBA00022729"/>
    </source>
</evidence>
<evidence type="ECO:0000256" key="10">
    <source>
        <dbReference type="SAM" id="Phobius"/>
    </source>
</evidence>
<dbReference type="RefSeq" id="WP_281875306.1">
    <property type="nucleotide sequence ID" value="NZ_AP026978.1"/>
</dbReference>
<evidence type="ECO:0000256" key="3">
    <source>
        <dbReference type="ARBA" id="ARBA00022679"/>
    </source>
</evidence>
<accession>A0ABN6UAF1</accession>
<dbReference type="InterPro" id="IPR000719">
    <property type="entry name" value="Prot_kinase_dom"/>
</dbReference>
<evidence type="ECO:0000256" key="2">
    <source>
        <dbReference type="ARBA" id="ARBA00022527"/>
    </source>
</evidence>
<proteinExistence type="predicted"/>
<evidence type="ECO:0000256" key="1">
    <source>
        <dbReference type="ARBA" id="ARBA00012513"/>
    </source>
</evidence>
<dbReference type="InterPro" id="IPR008271">
    <property type="entry name" value="Ser/Thr_kinase_AS"/>
</dbReference>
<reference evidence="12 13" key="1">
    <citation type="submission" date="2022-11" db="EMBL/GenBank/DDBJ databases">
        <title>Genome Sequencing of Nocardia sp. ON39_IFM12276 and assembly.</title>
        <authorList>
            <person name="Shimojima M."/>
            <person name="Toyokawa M."/>
            <person name="Uesaka K."/>
        </authorList>
    </citation>
    <scope>NUCLEOTIDE SEQUENCE [LARGE SCALE GENOMIC DNA]</scope>
    <source>
        <strain evidence="12 13">IFM 12276</strain>
    </source>
</reference>
<dbReference type="EMBL" id="AP026978">
    <property type="protein sequence ID" value="BDU02253.1"/>
    <property type="molecule type" value="Genomic_DNA"/>
</dbReference>
<dbReference type="Pfam" id="PF00069">
    <property type="entry name" value="Pkinase"/>
    <property type="match status" value="1"/>
</dbReference>
<sequence>MGEVRFGGYQLERLLGKGGMGQVWLAYDRVAARRVALKLLPAELAAAGGYRKRFEREAEAVAQLRDPHVPRIHRFGEIDGRLYIDMQFVEGTDLARKLLAEGPMPPAEAVGVVGHVAAALDVAHRAGLVHRDVKPSNIVVHPSGFTYLIDFGIAHGLGQTAVTTTGMAIGTLAYMAPERFTGKADGRADVYSLACVLYECLTGSRLYGDTDPAQQMHAHLTAPPPRAGSVCAAVPAALDVVIARGLAKEPGERFSTAGEFAAAARAAIGASAPDPRVVPPSAVSSRPATKPLTGVASAVRDGDPAAREYPAPAKEGVVAEDGSQPASSAPAPRRMPAPTKVLPNQDPTPTLVATRLDWPSSTPQPNSAARRPVSHPGSSVRGYAGPQPPPGTGYSIPGQPYSSRRWWYLNGSNAAGAAPQAGWQGRLRALQARVLTPKPGPVAPPYRAPARKVFPTVQRPVPPPVAQRRPGVLVPRRQPRRRRSLLSKMIGALIVVFLAPFAFAAGCVALIAAGTRTGDSGAPASPPSAVATEQPGPPGDADSASDPAAVAPAGSPVRDGKFEFVVTEVDSGVSRIGLQKAAGSFLIVTLAVRNISDETKWFLPMGQRVLDAQNTPFDHNATATMWQNTQQRLGYSFELRPGQSATTQLVFDLPQTVTPDHLELHDFVLSGGVRVHIA</sequence>
<dbReference type="PROSITE" id="PS00107">
    <property type="entry name" value="PROTEIN_KINASE_ATP"/>
    <property type="match status" value="1"/>
</dbReference>
<keyword evidence="4" id="KW-0732">Signal</keyword>
<protein>
    <recommendedName>
        <fullName evidence="1">non-specific serine/threonine protein kinase</fullName>
        <ecNumber evidence="1">2.7.11.1</ecNumber>
    </recommendedName>
</protein>
<gene>
    <name evidence="12" type="ORF">IFM12276_52810</name>
</gene>
<evidence type="ECO:0000256" key="5">
    <source>
        <dbReference type="ARBA" id="ARBA00022741"/>
    </source>
</evidence>
<feature type="compositionally biased region" description="Low complexity" evidence="9">
    <location>
        <begin position="325"/>
        <end position="338"/>
    </location>
</feature>
<keyword evidence="10" id="KW-0472">Membrane</keyword>
<dbReference type="SUPFAM" id="SSF56112">
    <property type="entry name" value="Protein kinase-like (PK-like)"/>
    <property type="match status" value="1"/>
</dbReference>
<dbReference type="InterPro" id="IPR029050">
    <property type="entry name" value="Immunoprotect_excell_Ig-like"/>
</dbReference>
<keyword evidence="13" id="KW-1185">Reference proteome</keyword>
<dbReference type="Gene3D" id="2.60.40.1240">
    <property type="match status" value="1"/>
</dbReference>
<evidence type="ECO:0000313" key="12">
    <source>
        <dbReference type="EMBL" id="BDU02253.1"/>
    </source>
</evidence>